<dbReference type="GO" id="GO:0005886">
    <property type="term" value="C:plasma membrane"/>
    <property type="evidence" value="ECO:0007669"/>
    <property type="project" value="UniProtKB-SubCell"/>
</dbReference>
<dbReference type="InterPro" id="IPR001757">
    <property type="entry name" value="P_typ_ATPase"/>
</dbReference>
<dbReference type="InterPro" id="IPR036163">
    <property type="entry name" value="HMA_dom_sf"/>
</dbReference>
<keyword evidence="12 15" id="KW-1133">Transmembrane helix</keyword>
<dbReference type="GO" id="GO:0005507">
    <property type="term" value="F:copper ion binding"/>
    <property type="evidence" value="ECO:0007669"/>
    <property type="project" value="TreeGrafter"/>
</dbReference>
<dbReference type="Gene3D" id="2.70.150.10">
    <property type="entry name" value="Calcium-transporting ATPase, cytoplasmic transduction domain A"/>
    <property type="match status" value="1"/>
</dbReference>
<comment type="similarity">
    <text evidence="2 15">Belongs to the cation transport ATPase (P-type) (TC 3.A.3) family. Type IB subfamily.</text>
</comment>
<dbReference type="SUPFAM" id="SSF55008">
    <property type="entry name" value="HMA, heavy metal-associated domain"/>
    <property type="match status" value="1"/>
</dbReference>
<keyword evidence="14 15" id="KW-0472">Membrane</keyword>
<keyword evidence="4 15" id="KW-1003">Cell membrane</keyword>
<evidence type="ECO:0000256" key="11">
    <source>
        <dbReference type="ARBA" id="ARBA00022967"/>
    </source>
</evidence>
<proteinExistence type="inferred from homology"/>
<evidence type="ECO:0000313" key="18">
    <source>
        <dbReference type="Proteomes" id="UP000539350"/>
    </source>
</evidence>
<comment type="caution">
    <text evidence="17">The sequence shown here is derived from an EMBL/GenBank/DDBJ whole genome shotgun (WGS) entry which is preliminary data.</text>
</comment>
<evidence type="ECO:0000256" key="8">
    <source>
        <dbReference type="ARBA" id="ARBA00022741"/>
    </source>
</evidence>
<gene>
    <name evidence="17" type="ORF">H2508_05515</name>
</gene>
<dbReference type="NCBIfam" id="TIGR01494">
    <property type="entry name" value="ATPase_P-type"/>
    <property type="match status" value="1"/>
</dbReference>
<feature type="transmembrane region" description="Helical" evidence="15">
    <location>
        <begin position="288"/>
        <end position="306"/>
    </location>
</feature>
<dbReference type="InterPro" id="IPR006121">
    <property type="entry name" value="HMA_dom"/>
</dbReference>
<dbReference type="InterPro" id="IPR023298">
    <property type="entry name" value="ATPase_P-typ_TM_dom_sf"/>
</dbReference>
<dbReference type="InterPro" id="IPR059000">
    <property type="entry name" value="ATPase_P-type_domA"/>
</dbReference>
<dbReference type="PROSITE" id="PS00154">
    <property type="entry name" value="ATPASE_E1_E2"/>
    <property type="match status" value="1"/>
</dbReference>
<evidence type="ECO:0000256" key="3">
    <source>
        <dbReference type="ARBA" id="ARBA00022448"/>
    </source>
</evidence>
<keyword evidence="11" id="KW-1278">Translocase</keyword>
<dbReference type="InterPro" id="IPR027256">
    <property type="entry name" value="P-typ_ATPase_IB"/>
</dbReference>
<accession>A0A7W2YIX9</accession>
<keyword evidence="6 15" id="KW-0812">Transmembrane</keyword>
<dbReference type="Gene3D" id="3.40.1110.10">
    <property type="entry name" value="Calcium-transporting ATPase, cytoplasmic domain N"/>
    <property type="match status" value="1"/>
</dbReference>
<keyword evidence="9 15" id="KW-0067">ATP-binding</keyword>
<evidence type="ECO:0000256" key="2">
    <source>
        <dbReference type="ARBA" id="ARBA00006024"/>
    </source>
</evidence>
<evidence type="ECO:0000256" key="12">
    <source>
        <dbReference type="ARBA" id="ARBA00022989"/>
    </source>
</evidence>
<dbReference type="Pfam" id="PF00702">
    <property type="entry name" value="Hydrolase"/>
    <property type="match status" value="1"/>
</dbReference>
<feature type="transmembrane region" description="Helical" evidence="15">
    <location>
        <begin position="260"/>
        <end position="282"/>
    </location>
</feature>
<evidence type="ECO:0000256" key="5">
    <source>
        <dbReference type="ARBA" id="ARBA00022553"/>
    </source>
</evidence>
<organism evidence="17 18">
    <name type="scientific">Sediminihaliea albiluteola</name>
    <dbReference type="NCBI Taxonomy" id="2758564"/>
    <lineage>
        <taxon>Bacteria</taxon>
        <taxon>Pseudomonadati</taxon>
        <taxon>Pseudomonadota</taxon>
        <taxon>Gammaproteobacteria</taxon>
        <taxon>Cellvibrionales</taxon>
        <taxon>Halieaceae</taxon>
        <taxon>Sediminihaliea</taxon>
    </lineage>
</organism>
<dbReference type="PRINTS" id="PR00119">
    <property type="entry name" value="CATATPASE"/>
</dbReference>
<dbReference type="Pfam" id="PF00122">
    <property type="entry name" value="E1-E2_ATPase"/>
    <property type="match status" value="1"/>
</dbReference>
<protein>
    <submittedName>
        <fullName evidence="17">Heavy metal translocating P-type ATPase</fullName>
    </submittedName>
</protein>
<keyword evidence="7 15" id="KW-0479">Metal-binding</keyword>
<dbReference type="InterPro" id="IPR023214">
    <property type="entry name" value="HAD_sf"/>
</dbReference>
<dbReference type="Pfam" id="PF12156">
    <property type="entry name" value="ATPase-cat_bd"/>
    <property type="match status" value="1"/>
</dbReference>
<dbReference type="InterPro" id="IPR021993">
    <property type="entry name" value="ATPase-cat-bd"/>
</dbReference>
<dbReference type="SUPFAM" id="SSF81665">
    <property type="entry name" value="Calcium ATPase, transmembrane domain M"/>
    <property type="match status" value="1"/>
</dbReference>
<dbReference type="PROSITE" id="PS01047">
    <property type="entry name" value="HMA_1"/>
    <property type="match status" value="1"/>
</dbReference>
<dbReference type="InterPro" id="IPR036412">
    <property type="entry name" value="HAD-like_sf"/>
</dbReference>
<dbReference type="GO" id="GO:0055070">
    <property type="term" value="P:copper ion homeostasis"/>
    <property type="evidence" value="ECO:0007669"/>
    <property type="project" value="TreeGrafter"/>
</dbReference>
<dbReference type="SUPFAM" id="SSF56784">
    <property type="entry name" value="HAD-like"/>
    <property type="match status" value="1"/>
</dbReference>
<feature type="domain" description="HMA" evidence="16">
    <location>
        <begin position="107"/>
        <end position="173"/>
    </location>
</feature>
<dbReference type="NCBIfam" id="TIGR01511">
    <property type="entry name" value="ATPase-IB1_Cu"/>
    <property type="match status" value="1"/>
</dbReference>
<sequence length="824" mass="89100">MPTLSKLALNSPVAPSENLDCYHCGERLDSGQDFGFAINGEHRPMCCPGCRSVASLIYDSGMSAYYERRSAFGERPDEPSNIAQEALLIYDDPEVAAQFCDITGDEWEARLLISGIHCAACTWLIEHSLLRLKGVKQANVSLQHQRLDIRFDSSLQPLSAIFAQIEALGYKAQPFYAGAQREQAQAEYRLSLQRLAIAGLGMMQVGMFGIALHAGDLQGIASEHQGLMRWVSLIIATIVVLFSSRVFFSTAWRHLKAGMLVMDLPVAIAIGLAWLASAWATISGSGQVYFDSVVMFTFFLLLGRFLEQRVRRRFQLNWFQIENTLPQAVQRFEQGTWLTVPRIAINKDDIVLVPAGSTVPIDGSVIKGRSSVREDTFNGEQDPRPVGLNDSVFTGTLNLEAALEVKAAGSYNESRLAALQESVGRANTGKPRLANLADKIAAWFVLLILVTTGGTALIWSQIDPSQALWISLSVLVISCPCALALATPVALTSAASALRHRGVLVHGENALEALSRSTRLILDKTGTLTEGRLTLNRLELLGPLSQDKLTTIAAALQQSSRHPIAKVFEHEQSAPGVSELHYQVGAGVSGVLDGQEYRMGSLAYCRELAPSLAAPPSHSLYWVALVRDQQPLAWYGFQDPIRSEAGALIKRLQERGVTPEILSGDTPERVAEAAAALGISKALGGQSPEQKMARVEALQAEGFTVTAVGDGLNDAPLLGMANASFAVTDATDLARAQADFVINNGNLNAVDLSWQMALRCRSIIRQNLCWALGYNICAIPLAAMGYIPPWAAAIGMSASSLLVVLNSLRLTRGLRSPLTAQVSA</sequence>
<dbReference type="Gene3D" id="3.30.70.100">
    <property type="match status" value="1"/>
</dbReference>
<evidence type="ECO:0000256" key="15">
    <source>
        <dbReference type="RuleBase" id="RU362081"/>
    </source>
</evidence>
<name>A0A7W2YIX9_9GAMM</name>
<dbReference type="GO" id="GO:0005524">
    <property type="term" value="F:ATP binding"/>
    <property type="evidence" value="ECO:0007669"/>
    <property type="project" value="UniProtKB-UniRule"/>
</dbReference>
<reference evidence="17 18" key="1">
    <citation type="submission" date="2020-07" db="EMBL/GenBank/DDBJ databases">
        <title>Halieaceae bacterium, F7430, whole genome shotgun sequencing project.</title>
        <authorList>
            <person name="Jiang S."/>
            <person name="Liu Z.W."/>
            <person name="Du Z.J."/>
        </authorList>
    </citation>
    <scope>NUCLEOTIDE SEQUENCE [LARGE SCALE GENOMIC DNA]</scope>
    <source>
        <strain evidence="17 18">F7430</strain>
    </source>
</reference>
<dbReference type="InterPro" id="IPR023299">
    <property type="entry name" value="ATPase_P-typ_cyto_dom_N"/>
</dbReference>
<evidence type="ECO:0000259" key="16">
    <source>
        <dbReference type="PROSITE" id="PS50846"/>
    </source>
</evidence>
<evidence type="ECO:0000256" key="4">
    <source>
        <dbReference type="ARBA" id="ARBA00022475"/>
    </source>
</evidence>
<keyword evidence="8 15" id="KW-0547">Nucleotide-binding</keyword>
<feature type="transmembrane region" description="Helical" evidence="15">
    <location>
        <begin position="468"/>
        <end position="491"/>
    </location>
</feature>
<dbReference type="CDD" id="cd00371">
    <property type="entry name" value="HMA"/>
    <property type="match status" value="1"/>
</dbReference>
<keyword evidence="18" id="KW-1185">Reference proteome</keyword>
<dbReference type="EMBL" id="JACFXU010000013">
    <property type="protein sequence ID" value="MBA6412565.1"/>
    <property type="molecule type" value="Genomic_DNA"/>
</dbReference>
<evidence type="ECO:0000256" key="10">
    <source>
        <dbReference type="ARBA" id="ARBA00022842"/>
    </source>
</evidence>
<dbReference type="GO" id="GO:0043682">
    <property type="term" value="F:P-type divalent copper transporter activity"/>
    <property type="evidence" value="ECO:0007669"/>
    <property type="project" value="TreeGrafter"/>
</dbReference>
<evidence type="ECO:0000256" key="13">
    <source>
        <dbReference type="ARBA" id="ARBA00023065"/>
    </source>
</evidence>
<evidence type="ECO:0000313" key="17">
    <source>
        <dbReference type="EMBL" id="MBA6412565.1"/>
    </source>
</evidence>
<dbReference type="SUPFAM" id="SSF81653">
    <property type="entry name" value="Calcium ATPase, transduction domain A"/>
    <property type="match status" value="1"/>
</dbReference>
<dbReference type="PANTHER" id="PTHR43520">
    <property type="entry name" value="ATP7, ISOFORM B"/>
    <property type="match status" value="1"/>
</dbReference>
<feature type="transmembrane region" description="Helical" evidence="15">
    <location>
        <begin position="227"/>
        <end position="248"/>
    </location>
</feature>
<comment type="subcellular location">
    <subcellularLocation>
        <location evidence="1">Cell membrane</location>
        <topology evidence="1">Multi-pass membrane protein</topology>
    </subcellularLocation>
</comment>
<dbReference type="Proteomes" id="UP000539350">
    <property type="component" value="Unassembled WGS sequence"/>
</dbReference>
<feature type="transmembrane region" description="Helical" evidence="15">
    <location>
        <begin position="195"/>
        <end position="215"/>
    </location>
</feature>
<dbReference type="Pfam" id="PF00403">
    <property type="entry name" value="HMA"/>
    <property type="match status" value="1"/>
</dbReference>
<keyword evidence="3" id="KW-0813">Transport</keyword>
<dbReference type="FunFam" id="3.30.70.100:FF:000001">
    <property type="entry name" value="ATPase copper transporting beta"/>
    <property type="match status" value="1"/>
</dbReference>
<keyword evidence="10" id="KW-0460">Magnesium</keyword>
<evidence type="ECO:0000256" key="14">
    <source>
        <dbReference type="ARBA" id="ARBA00023136"/>
    </source>
</evidence>
<keyword evidence="13" id="KW-0406">Ion transport</keyword>
<dbReference type="NCBIfam" id="TIGR01525">
    <property type="entry name" value="ATPase-IB_hvy"/>
    <property type="match status" value="1"/>
</dbReference>
<dbReference type="InterPro" id="IPR017969">
    <property type="entry name" value="Heavy-metal-associated_CS"/>
</dbReference>
<evidence type="ECO:0000256" key="6">
    <source>
        <dbReference type="ARBA" id="ARBA00022692"/>
    </source>
</evidence>
<feature type="transmembrane region" description="Helical" evidence="15">
    <location>
        <begin position="440"/>
        <end position="462"/>
    </location>
</feature>
<dbReference type="PROSITE" id="PS50846">
    <property type="entry name" value="HMA_2"/>
    <property type="match status" value="1"/>
</dbReference>
<dbReference type="GO" id="GO:0016887">
    <property type="term" value="F:ATP hydrolysis activity"/>
    <property type="evidence" value="ECO:0007669"/>
    <property type="project" value="InterPro"/>
</dbReference>
<evidence type="ECO:0000256" key="7">
    <source>
        <dbReference type="ARBA" id="ARBA00022723"/>
    </source>
</evidence>
<dbReference type="AlphaFoldDB" id="A0A7W2YIX9"/>
<dbReference type="InterPro" id="IPR018303">
    <property type="entry name" value="ATPase_P-typ_P_site"/>
</dbReference>
<feature type="transmembrane region" description="Helical" evidence="15">
    <location>
        <begin position="768"/>
        <end position="784"/>
    </location>
</feature>
<dbReference type="CDD" id="cd02079">
    <property type="entry name" value="P-type_ATPase_HM"/>
    <property type="match status" value="1"/>
</dbReference>
<evidence type="ECO:0000256" key="1">
    <source>
        <dbReference type="ARBA" id="ARBA00004651"/>
    </source>
</evidence>
<evidence type="ECO:0000256" key="9">
    <source>
        <dbReference type="ARBA" id="ARBA00022840"/>
    </source>
</evidence>
<dbReference type="Gene3D" id="3.40.50.1000">
    <property type="entry name" value="HAD superfamily/HAD-like"/>
    <property type="match status" value="1"/>
</dbReference>
<keyword evidence="5" id="KW-0597">Phosphoprotein</keyword>
<dbReference type="InterPro" id="IPR008250">
    <property type="entry name" value="ATPase_P-typ_transduc_dom_A_sf"/>
</dbReference>
<dbReference type="PANTHER" id="PTHR43520:SF5">
    <property type="entry name" value="CATION-TRANSPORTING P-TYPE ATPASE-RELATED"/>
    <property type="match status" value="1"/>
</dbReference>